<sequence length="461" mass="46934">MTVAPHRPARPTARPGAQPAPGPPGPSAAADGPHPAIDRRLLVLLAFVGCASPLAVDLYLASFPAMARDLGTTPAMVRLTLTAYLVGVALGQPLWGPVSQRHGRRATLVASGLAAVVASVLVVLAPTIELLVAARFLQAVAASAGIVVARAMISDLAHRYDGLRALATMMTIHGLVPVVGPVLGGALATALPWRAVLAVLALVMASQLVVSLRWVPETLPSHRRSARVELGDLRRVVRRPAYLSAALVLGLAVATMMAFVACSPFVYQELLGLSPLQYGLAGTVNALGMTVGGLVSVALARRRVHPSRTLALTAPALVSATLLVLLAAASPWPGLLVLPALLSALCCSLLTTCSMGLAMEQAQDLPGAGSAMLGLFMFGVGAALTPLAGLGSGPGGATVSAVPMGLLMTGCAVLLAAVVAVDARRRRAGAWADGFGSGPPEPVDAPPLTVSRTFSPQSLVN</sequence>
<dbReference type="Gene3D" id="1.20.1720.10">
    <property type="entry name" value="Multidrug resistance protein D"/>
    <property type="match status" value="1"/>
</dbReference>
<feature type="transmembrane region" description="Helical" evidence="9">
    <location>
        <begin position="310"/>
        <end position="329"/>
    </location>
</feature>
<dbReference type="PROSITE" id="PS50850">
    <property type="entry name" value="MFS"/>
    <property type="match status" value="1"/>
</dbReference>
<evidence type="ECO:0000313" key="11">
    <source>
        <dbReference type="EMBL" id="CAB4754071.1"/>
    </source>
</evidence>
<comment type="subcellular location">
    <subcellularLocation>
        <location evidence="1">Cell membrane</location>
        <topology evidence="1">Multi-pass membrane protein</topology>
    </subcellularLocation>
</comment>
<comment type="similarity">
    <text evidence="2">Belongs to the major facilitator superfamily. Bcr/CmlA family.</text>
</comment>
<feature type="transmembrane region" description="Helical" evidence="9">
    <location>
        <begin position="193"/>
        <end position="215"/>
    </location>
</feature>
<feature type="transmembrane region" description="Helical" evidence="9">
    <location>
        <begin position="75"/>
        <end position="95"/>
    </location>
</feature>
<feature type="transmembrane region" description="Helical" evidence="9">
    <location>
        <begin position="107"/>
        <end position="128"/>
    </location>
</feature>
<dbReference type="InterPro" id="IPR004812">
    <property type="entry name" value="Efflux_drug-R_Bcr/CmlA"/>
</dbReference>
<evidence type="ECO:0000259" key="10">
    <source>
        <dbReference type="PROSITE" id="PS50850"/>
    </source>
</evidence>
<feature type="region of interest" description="Disordered" evidence="8">
    <location>
        <begin position="431"/>
        <end position="461"/>
    </location>
</feature>
<evidence type="ECO:0000256" key="3">
    <source>
        <dbReference type="ARBA" id="ARBA00022448"/>
    </source>
</evidence>
<feature type="transmembrane region" description="Helical" evidence="9">
    <location>
        <begin position="278"/>
        <end position="298"/>
    </location>
</feature>
<feature type="transmembrane region" description="Helical" evidence="9">
    <location>
        <begin position="41"/>
        <end position="63"/>
    </location>
</feature>
<feature type="transmembrane region" description="Helical" evidence="9">
    <location>
        <begin position="165"/>
        <end position="187"/>
    </location>
</feature>
<feature type="transmembrane region" description="Helical" evidence="9">
    <location>
        <begin position="134"/>
        <end position="153"/>
    </location>
</feature>
<keyword evidence="3" id="KW-0813">Transport</keyword>
<evidence type="ECO:0000256" key="7">
    <source>
        <dbReference type="ARBA" id="ARBA00023136"/>
    </source>
</evidence>
<feature type="region of interest" description="Disordered" evidence="8">
    <location>
        <begin position="1"/>
        <end position="32"/>
    </location>
</feature>
<gene>
    <name evidence="11" type="ORF">UFOPK2761_02175</name>
</gene>
<keyword evidence="6 9" id="KW-1133">Transmembrane helix</keyword>
<dbReference type="SUPFAM" id="SSF103473">
    <property type="entry name" value="MFS general substrate transporter"/>
    <property type="match status" value="1"/>
</dbReference>
<dbReference type="InterPro" id="IPR020846">
    <property type="entry name" value="MFS_dom"/>
</dbReference>
<evidence type="ECO:0000256" key="6">
    <source>
        <dbReference type="ARBA" id="ARBA00022989"/>
    </source>
</evidence>
<evidence type="ECO:0000256" key="5">
    <source>
        <dbReference type="ARBA" id="ARBA00022692"/>
    </source>
</evidence>
<feature type="transmembrane region" description="Helical" evidence="9">
    <location>
        <begin position="371"/>
        <end position="389"/>
    </location>
</feature>
<reference evidence="11" key="1">
    <citation type="submission" date="2020-05" db="EMBL/GenBank/DDBJ databases">
        <authorList>
            <person name="Chiriac C."/>
            <person name="Salcher M."/>
            <person name="Ghai R."/>
            <person name="Kavagutti S V."/>
        </authorList>
    </citation>
    <scope>NUCLEOTIDE SEQUENCE</scope>
</reference>
<dbReference type="EMBL" id="CAEZYQ010000017">
    <property type="protein sequence ID" value="CAB4754071.1"/>
    <property type="molecule type" value="Genomic_DNA"/>
</dbReference>
<keyword evidence="7 9" id="KW-0472">Membrane</keyword>
<evidence type="ECO:0000256" key="9">
    <source>
        <dbReference type="SAM" id="Phobius"/>
    </source>
</evidence>
<evidence type="ECO:0000256" key="8">
    <source>
        <dbReference type="SAM" id="MobiDB-lite"/>
    </source>
</evidence>
<feature type="compositionally biased region" description="Polar residues" evidence="8">
    <location>
        <begin position="450"/>
        <end position="461"/>
    </location>
</feature>
<dbReference type="Pfam" id="PF07690">
    <property type="entry name" value="MFS_1"/>
    <property type="match status" value="1"/>
</dbReference>
<feature type="compositionally biased region" description="Low complexity" evidence="8">
    <location>
        <begin position="1"/>
        <end position="17"/>
    </location>
</feature>
<keyword evidence="5 9" id="KW-0812">Transmembrane</keyword>
<dbReference type="GO" id="GO:1990961">
    <property type="term" value="P:xenobiotic detoxification by transmembrane export across the plasma membrane"/>
    <property type="evidence" value="ECO:0007669"/>
    <property type="project" value="InterPro"/>
</dbReference>
<dbReference type="PANTHER" id="PTHR23502:SF132">
    <property type="entry name" value="POLYAMINE TRANSPORTER 2-RELATED"/>
    <property type="match status" value="1"/>
</dbReference>
<proteinExistence type="inferred from homology"/>
<dbReference type="NCBIfam" id="TIGR00710">
    <property type="entry name" value="efflux_Bcr_CflA"/>
    <property type="match status" value="1"/>
</dbReference>
<organism evidence="11">
    <name type="scientific">freshwater metagenome</name>
    <dbReference type="NCBI Taxonomy" id="449393"/>
    <lineage>
        <taxon>unclassified sequences</taxon>
        <taxon>metagenomes</taxon>
        <taxon>ecological metagenomes</taxon>
    </lineage>
</organism>
<evidence type="ECO:0000256" key="2">
    <source>
        <dbReference type="ARBA" id="ARBA00006236"/>
    </source>
</evidence>
<feature type="transmembrane region" description="Helical" evidence="9">
    <location>
        <begin position="401"/>
        <end position="421"/>
    </location>
</feature>
<dbReference type="InterPro" id="IPR036259">
    <property type="entry name" value="MFS_trans_sf"/>
</dbReference>
<dbReference type="CDD" id="cd17320">
    <property type="entry name" value="MFS_MdfA_MDR_like"/>
    <property type="match status" value="1"/>
</dbReference>
<evidence type="ECO:0000256" key="1">
    <source>
        <dbReference type="ARBA" id="ARBA00004651"/>
    </source>
</evidence>
<name>A0A6J6U2D6_9ZZZZ</name>
<feature type="transmembrane region" description="Helical" evidence="9">
    <location>
        <begin position="241"/>
        <end position="266"/>
    </location>
</feature>
<feature type="transmembrane region" description="Helical" evidence="9">
    <location>
        <begin position="335"/>
        <end position="359"/>
    </location>
</feature>
<dbReference type="InterPro" id="IPR011701">
    <property type="entry name" value="MFS"/>
</dbReference>
<dbReference type="GO" id="GO:0005886">
    <property type="term" value="C:plasma membrane"/>
    <property type="evidence" value="ECO:0007669"/>
    <property type="project" value="UniProtKB-SubCell"/>
</dbReference>
<protein>
    <submittedName>
        <fullName evidence="11">Unannotated protein</fullName>
    </submittedName>
</protein>
<keyword evidence="4" id="KW-1003">Cell membrane</keyword>
<dbReference type="PANTHER" id="PTHR23502">
    <property type="entry name" value="MAJOR FACILITATOR SUPERFAMILY"/>
    <property type="match status" value="1"/>
</dbReference>
<feature type="domain" description="Major facilitator superfamily (MFS) profile" evidence="10">
    <location>
        <begin position="41"/>
        <end position="428"/>
    </location>
</feature>
<dbReference type="AlphaFoldDB" id="A0A6J6U2D6"/>
<accession>A0A6J6U2D6</accession>
<evidence type="ECO:0000256" key="4">
    <source>
        <dbReference type="ARBA" id="ARBA00022475"/>
    </source>
</evidence>
<dbReference type="GO" id="GO:0042910">
    <property type="term" value="F:xenobiotic transmembrane transporter activity"/>
    <property type="evidence" value="ECO:0007669"/>
    <property type="project" value="InterPro"/>
</dbReference>